<organism evidence="1 2">
    <name type="scientific">Reticulomyxa filosa</name>
    <dbReference type="NCBI Taxonomy" id="46433"/>
    <lineage>
        <taxon>Eukaryota</taxon>
        <taxon>Sar</taxon>
        <taxon>Rhizaria</taxon>
        <taxon>Retaria</taxon>
        <taxon>Foraminifera</taxon>
        <taxon>Monothalamids</taxon>
        <taxon>Reticulomyxidae</taxon>
        <taxon>Reticulomyxa</taxon>
    </lineage>
</organism>
<evidence type="ECO:0000313" key="2">
    <source>
        <dbReference type="Proteomes" id="UP000023152"/>
    </source>
</evidence>
<evidence type="ECO:0000313" key="1">
    <source>
        <dbReference type="EMBL" id="ETO35071.1"/>
    </source>
</evidence>
<dbReference type="AlphaFoldDB" id="X6PA70"/>
<gene>
    <name evidence="1" type="ORF">RFI_02004</name>
</gene>
<proteinExistence type="predicted"/>
<sequence>MHMQMYTYTYIYIYVTHVYKIEVWVNYSQYYNDIGLDNLFSDYCVLRDPWSTLPNNVTTSQNGCLNEYSSYLAGLVFVDRTSLGYCTLYYYTANEMNKLNECANNSDKPKFENSTIELWALQYISDGRPFATKSSEKHLQASLSIPIEDHTTSNIAITDGVLSGQWLSAALSEHASIAAFNKVSLQLMVLGSPMDLLEAVQKAALDEWRHTQISLKYGSKYRGLTNDTLTIGAFPRHVLDMDANPDRIRDIAHETFIHGCVQETLGCLIIAKQCNNIANSESVDSALLEDILAIGKDEVAHAQLAWNILQWITQTFNLQNDTQHWMSTIRSRATMSAEIYLQNAQLLFGRNGVDPVLLKQNGMVDKNDVKFVLDYAIDNVFVPLSNAILTHQLQHGNDILMQSFQQIRNWKKNLYCVS</sequence>
<reference evidence="1 2" key="1">
    <citation type="journal article" date="2013" name="Curr. Biol.">
        <title>The Genome of the Foraminiferan Reticulomyxa filosa.</title>
        <authorList>
            <person name="Glockner G."/>
            <person name="Hulsmann N."/>
            <person name="Schleicher M."/>
            <person name="Noegel A.A."/>
            <person name="Eichinger L."/>
            <person name="Gallinger C."/>
            <person name="Pawlowski J."/>
            <person name="Sierra R."/>
            <person name="Euteneuer U."/>
            <person name="Pillet L."/>
            <person name="Moustafa A."/>
            <person name="Platzer M."/>
            <person name="Groth M."/>
            <person name="Szafranski K."/>
            <person name="Schliwa M."/>
        </authorList>
    </citation>
    <scope>NUCLEOTIDE SEQUENCE [LARGE SCALE GENOMIC DNA]</scope>
</reference>
<name>X6PA70_RETFI</name>
<keyword evidence="2" id="KW-1185">Reference proteome</keyword>
<protein>
    <recommendedName>
        <fullName evidence="3">Ferritin-like domain-containing protein</fullName>
    </recommendedName>
</protein>
<dbReference type="Proteomes" id="UP000023152">
    <property type="component" value="Unassembled WGS sequence"/>
</dbReference>
<dbReference type="EMBL" id="ASPP01001984">
    <property type="protein sequence ID" value="ETO35071.1"/>
    <property type="molecule type" value="Genomic_DNA"/>
</dbReference>
<comment type="caution">
    <text evidence="1">The sequence shown here is derived from an EMBL/GenBank/DDBJ whole genome shotgun (WGS) entry which is preliminary data.</text>
</comment>
<evidence type="ECO:0008006" key="3">
    <source>
        <dbReference type="Google" id="ProtNLM"/>
    </source>
</evidence>
<accession>X6PA70</accession>